<reference evidence="3 4" key="1">
    <citation type="submission" date="2019-07" db="EMBL/GenBank/DDBJ databases">
        <title>Whole genome shotgun sequence of Actinotalea fermentans NBRC 105374.</title>
        <authorList>
            <person name="Hosoyama A."/>
            <person name="Uohara A."/>
            <person name="Ohji S."/>
            <person name="Ichikawa N."/>
        </authorList>
    </citation>
    <scope>NUCLEOTIDE SEQUENCE [LARGE SCALE GENOMIC DNA]</scope>
    <source>
        <strain evidence="3 4">NBRC 105374</strain>
    </source>
</reference>
<feature type="transmembrane region" description="Helical" evidence="2">
    <location>
        <begin position="328"/>
        <end position="350"/>
    </location>
</feature>
<name>A0A511YX28_9CELL</name>
<organism evidence="3 4">
    <name type="scientific">Actinotalea fermentans</name>
    <dbReference type="NCBI Taxonomy" id="43671"/>
    <lineage>
        <taxon>Bacteria</taxon>
        <taxon>Bacillati</taxon>
        <taxon>Actinomycetota</taxon>
        <taxon>Actinomycetes</taxon>
        <taxon>Micrococcales</taxon>
        <taxon>Cellulomonadaceae</taxon>
        <taxon>Actinotalea</taxon>
    </lineage>
</organism>
<evidence type="ECO:0000256" key="2">
    <source>
        <dbReference type="SAM" id="Phobius"/>
    </source>
</evidence>
<keyword evidence="4" id="KW-1185">Reference proteome</keyword>
<feature type="compositionally biased region" description="Pro residues" evidence="1">
    <location>
        <begin position="112"/>
        <end position="121"/>
    </location>
</feature>
<keyword evidence="2" id="KW-0812">Transmembrane</keyword>
<dbReference type="Proteomes" id="UP000321484">
    <property type="component" value="Unassembled WGS sequence"/>
</dbReference>
<feature type="region of interest" description="Disordered" evidence="1">
    <location>
        <begin position="80"/>
        <end position="125"/>
    </location>
</feature>
<keyword evidence="2" id="KW-1133">Transmembrane helix</keyword>
<comment type="caution">
    <text evidence="3">The sequence shown here is derived from an EMBL/GenBank/DDBJ whole genome shotgun (WGS) entry which is preliminary data.</text>
</comment>
<evidence type="ECO:0000313" key="3">
    <source>
        <dbReference type="EMBL" id="GEN79764.1"/>
    </source>
</evidence>
<sequence length="376" mass="40068">MWSRSLDTLIGIVAVLALTSLLCSAVTEGISQLFTKRAKDLLRGIADMLDVPPEHKTSTFNRARQLSRETLKPVDLTKVRQVPPGAQPPVPGPAAVAAPAAPPGPAAVAAPAAPPGPPANPALPAGPDSTWTVQLYQHPLIRALQTPRLFPWTAWRRNPQYIPGRTFARALVALLLRGDPKDPVEAIHASIEKIGSTHPARRALEPLFVQAEKDLDKFQTAIEEWYDAQMGRLSGAYKRWSQVILAGVGLVAAVGLNINLVAITQTLWSDEAVRTVVVENAVDGTLCEGTEGQERLDCINDELGALGAAGMPIGWESGAARPWDDGTLGVAILGWLLTAMAVSFGAPFWFDTLSKLGSLRSAGPREPSTTTTESTA</sequence>
<evidence type="ECO:0000256" key="1">
    <source>
        <dbReference type="SAM" id="MobiDB-lite"/>
    </source>
</evidence>
<feature type="transmembrane region" description="Helical" evidence="2">
    <location>
        <begin position="243"/>
        <end position="263"/>
    </location>
</feature>
<dbReference type="AlphaFoldDB" id="A0A511YX28"/>
<feature type="transmembrane region" description="Helical" evidence="2">
    <location>
        <begin position="6"/>
        <end position="27"/>
    </location>
</feature>
<proteinExistence type="predicted"/>
<accession>A0A511YX28</accession>
<evidence type="ECO:0000313" key="4">
    <source>
        <dbReference type="Proteomes" id="UP000321484"/>
    </source>
</evidence>
<protein>
    <submittedName>
        <fullName evidence="3">Uncharacterized protein</fullName>
    </submittedName>
</protein>
<dbReference type="EMBL" id="BJYK01000004">
    <property type="protein sequence ID" value="GEN79764.1"/>
    <property type="molecule type" value="Genomic_DNA"/>
</dbReference>
<gene>
    <name evidence="3" type="ORF">AFE02nite_14980</name>
</gene>
<keyword evidence="2" id="KW-0472">Membrane</keyword>